<dbReference type="InterPro" id="IPR012337">
    <property type="entry name" value="RNaseH-like_sf"/>
</dbReference>
<dbReference type="InterPro" id="IPR006641">
    <property type="entry name" value="YqgF/RNaseH-like_dom"/>
</dbReference>
<gene>
    <name evidence="7" type="ORF">DC487_06345</name>
</gene>
<evidence type="ECO:0000256" key="5">
    <source>
        <dbReference type="HAMAP-Rule" id="MF_00651"/>
    </source>
</evidence>
<evidence type="ECO:0000256" key="4">
    <source>
        <dbReference type="ARBA" id="ARBA00022801"/>
    </source>
</evidence>
<dbReference type="NCBIfam" id="TIGR00250">
    <property type="entry name" value="RNAse_H_YqgF"/>
    <property type="match status" value="1"/>
</dbReference>
<dbReference type="AlphaFoldDB" id="A0A2T8HJL4"/>
<comment type="subcellular location">
    <subcellularLocation>
        <location evidence="5">Cytoplasm</location>
    </subcellularLocation>
</comment>
<comment type="function">
    <text evidence="5">Could be a nuclease involved in processing of the 5'-end of pre-16S rRNA.</text>
</comment>
<reference evidence="7 8" key="1">
    <citation type="submission" date="2018-04" db="EMBL/GenBank/DDBJ databases">
        <title>Sphingobacterium cortibacter sp. nov.</title>
        <authorList>
            <person name="Li Y."/>
        </authorList>
    </citation>
    <scope>NUCLEOTIDE SEQUENCE [LARGE SCALE GENOMIC DNA]</scope>
    <source>
        <strain evidence="7 8">2c-3</strain>
    </source>
</reference>
<dbReference type="PANTHER" id="PTHR33317:SF4">
    <property type="entry name" value="POLYNUCLEOTIDYL TRANSFERASE, RIBONUCLEASE H-LIKE SUPERFAMILY PROTEIN"/>
    <property type="match status" value="1"/>
</dbReference>
<keyword evidence="4 5" id="KW-0378">Hydrolase</keyword>
<dbReference type="GO" id="GO:0000967">
    <property type="term" value="P:rRNA 5'-end processing"/>
    <property type="evidence" value="ECO:0007669"/>
    <property type="project" value="UniProtKB-UniRule"/>
</dbReference>
<dbReference type="Proteomes" id="UP000245627">
    <property type="component" value="Unassembled WGS sequence"/>
</dbReference>
<evidence type="ECO:0000256" key="1">
    <source>
        <dbReference type="ARBA" id="ARBA00022490"/>
    </source>
</evidence>
<dbReference type="PANTHER" id="PTHR33317">
    <property type="entry name" value="POLYNUCLEOTIDYL TRANSFERASE, RIBONUCLEASE H-LIKE SUPERFAMILY PROTEIN"/>
    <property type="match status" value="1"/>
</dbReference>
<dbReference type="SUPFAM" id="SSF53098">
    <property type="entry name" value="Ribonuclease H-like"/>
    <property type="match status" value="1"/>
</dbReference>
<dbReference type="RefSeq" id="WP_116775133.1">
    <property type="nucleotide sequence ID" value="NZ_QDKG01000002.1"/>
</dbReference>
<protein>
    <recommendedName>
        <fullName evidence="5">Putative pre-16S rRNA nuclease</fullName>
        <ecNumber evidence="5">3.1.-.-</ecNumber>
    </recommendedName>
</protein>
<dbReference type="Pfam" id="PF03652">
    <property type="entry name" value="RuvX"/>
    <property type="match status" value="1"/>
</dbReference>
<dbReference type="HAMAP" id="MF_00651">
    <property type="entry name" value="Nuclease_YqgF"/>
    <property type="match status" value="1"/>
</dbReference>
<keyword evidence="3 5" id="KW-0540">Nuclease</keyword>
<feature type="domain" description="YqgF/RNase H-like" evidence="6">
    <location>
        <begin position="1"/>
        <end position="99"/>
    </location>
</feature>
<dbReference type="Gene3D" id="3.30.420.140">
    <property type="entry name" value="YqgF/RNase H-like domain"/>
    <property type="match status" value="1"/>
</dbReference>
<dbReference type="GO" id="GO:0016788">
    <property type="term" value="F:hydrolase activity, acting on ester bonds"/>
    <property type="evidence" value="ECO:0007669"/>
    <property type="project" value="UniProtKB-UniRule"/>
</dbReference>
<evidence type="ECO:0000259" key="6">
    <source>
        <dbReference type="SMART" id="SM00732"/>
    </source>
</evidence>
<organism evidence="7 8">
    <name type="scientific">Sphingobacterium corticibacter</name>
    <dbReference type="NCBI Taxonomy" id="2171749"/>
    <lineage>
        <taxon>Bacteria</taxon>
        <taxon>Pseudomonadati</taxon>
        <taxon>Bacteroidota</taxon>
        <taxon>Sphingobacteriia</taxon>
        <taxon>Sphingobacteriales</taxon>
        <taxon>Sphingobacteriaceae</taxon>
        <taxon>Sphingobacterium</taxon>
    </lineage>
</organism>
<dbReference type="InterPro" id="IPR005227">
    <property type="entry name" value="YqgF"/>
</dbReference>
<accession>A0A2T8HJL4</accession>
<evidence type="ECO:0000313" key="7">
    <source>
        <dbReference type="EMBL" id="PVH25560.1"/>
    </source>
</evidence>
<dbReference type="GO" id="GO:0005829">
    <property type="term" value="C:cytosol"/>
    <property type="evidence" value="ECO:0007669"/>
    <property type="project" value="TreeGrafter"/>
</dbReference>
<sequence length="138" mass="15697">MRIMAFDYGTKRVGVAVTDPLQIIANPLTTLHPDKLWPFLQEYMQSEAVETFVVGKPRRMDGTDSQSAEHVVGFTRRLQREFPSIPVVEVDERFTSKMASAVISQSGMNRKKRQNKETVDTLSATIILQDYLNSKSIY</sequence>
<name>A0A2T8HJL4_9SPHI</name>
<comment type="caution">
    <text evidence="7">The sequence shown here is derived from an EMBL/GenBank/DDBJ whole genome shotgun (WGS) entry which is preliminary data.</text>
</comment>
<dbReference type="EC" id="3.1.-.-" evidence="5"/>
<keyword evidence="8" id="KW-1185">Reference proteome</keyword>
<dbReference type="GO" id="GO:0004518">
    <property type="term" value="F:nuclease activity"/>
    <property type="evidence" value="ECO:0007669"/>
    <property type="project" value="UniProtKB-KW"/>
</dbReference>
<evidence type="ECO:0000256" key="2">
    <source>
        <dbReference type="ARBA" id="ARBA00022517"/>
    </source>
</evidence>
<evidence type="ECO:0000313" key="8">
    <source>
        <dbReference type="Proteomes" id="UP000245627"/>
    </source>
</evidence>
<dbReference type="EMBL" id="QDKG01000002">
    <property type="protein sequence ID" value="PVH25560.1"/>
    <property type="molecule type" value="Genomic_DNA"/>
</dbReference>
<keyword evidence="1 5" id="KW-0963">Cytoplasm</keyword>
<comment type="similarity">
    <text evidence="5">Belongs to the YqgF HJR family.</text>
</comment>
<keyword evidence="2 5" id="KW-0690">Ribosome biogenesis</keyword>
<dbReference type="OrthoDB" id="9796140at2"/>
<dbReference type="InterPro" id="IPR037027">
    <property type="entry name" value="YqgF/RNaseH-like_dom_sf"/>
</dbReference>
<dbReference type="CDD" id="cd16964">
    <property type="entry name" value="YqgF"/>
    <property type="match status" value="1"/>
</dbReference>
<proteinExistence type="inferred from homology"/>
<evidence type="ECO:0000256" key="3">
    <source>
        <dbReference type="ARBA" id="ARBA00022722"/>
    </source>
</evidence>
<dbReference type="SMART" id="SM00732">
    <property type="entry name" value="YqgFc"/>
    <property type="match status" value="1"/>
</dbReference>